<evidence type="ECO:0000313" key="3">
    <source>
        <dbReference type="EMBL" id="KRK24182.1"/>
    </source>
</evidence>
<dbReference type="Gene3D" id="3.90.180.10">
    <property type="entry name" value="Medium-chain alcohol dehydrogenases, catalytic domain"/>
    <property type="match status" value="1"/>
</dbReference>
<dbReference type="PANTHER" id="PTHR44154:SF1">
    <property type="entry name" value="QUINONE OXIDOREDUCTASE"/>
    <property type="match status" value="1"/>
</dbReference>
<dbReference type="SUPFAM" id="SSF51735">
    <property type="entry name" value="NAD(P)-binding Rossmann-fold domains"/>
    <property type="match status" value="1"/>
</dbReference>
<proteinExistence type="predicted"/>
<reference evidence="3 4" key="1">
    <citation type="journal article" date="2015" name="Genome Announc.">
        <title>Expanding the biotechnology potential of lactobacilli through comparative genomics of 213 strains and associated genera.</title>
        <authorList>
            <person name="Sun Z."/>
            <person name="Harris H.M."/>
            <person name="McCann A."/>
            <person name="Guo C."/>
            <person name="Argimon S."/>
            <person name="Zhang W."/>
            <person name="Yang X."/>
            <person name="Jeffery I.B."/>
            <person name="Cooney J.C."/>
            <person name="Kagawa T.F."/>
            <person name="Liu W."/>
            <person name="Song Y."/>
            <person name="Salvetti E."/>
            <person name="Wrobel A."/>
            <person name="Rasinkangas P."/>
            <person name="Parkhill J."/>
            <person name="Rea M.C."/>
            <person name="O'Sullivan O."/>
            <person name="Ritari J."/>
            <person name="Douillard F.P."/>
            <person name="Paul Ross R."/>
            <person name="Yang R."/>
            <person name="Briner A.E."/>
            <person name="Felis G.E."/>
            <person name="de Vos W.M."/>
            <person name="Barrangou R."/>
            <person name="Klaenhammer T.R."/>
            <person name="Caufield P.W."/>
            <person name="Cui Y."/>
            <person name="Zhang H."/>
            <person name="O'Toole P.W."/>
        </authorList>
    </citation>
    <scope>NUCLEOTIDE SEQUENCE [LARGE SCALE GENOMIC DNA]</scope>
    <source>
        <strain evidence="3 4">DSM 20314</strain>
    </source>
</reference>
<sequence length="328" mass="35515">MKKEPVMKAVVFDDFGGPDKLHVAEVKRPTTTAETVLVRVTAVSVNHVDTFVRSGAFKTPLATPHIAGRDLVGRVVANSQADFKVGDRVWTNSMGYEGRMGATAEYVAVPVDRLYHAPDGVDGLQLVAAVHSAATAAIVLHDVMQVQAGQRLLIEGAAGNVGRKLIQLATAAGVTVVTTSSARDFDQCQRLGSQACYDYQSGFGDQLVRDEWTFDHVIDTSGRVALATNLDLLLLGGEVTLITAPKDDQFTFGVRAFYMAQKRINGFVISHATVDQLARAAEVLNQAFSAGQLLDDQVSQQHFSDAPRCHQWLEDGQDGHQRFVLLPD</sequence>
<organism evidence="3 4">
    <name type="scientific">Lactiplantibacillus pentosus DSM 20314</name>
    <dbReference type="NCBI Taxonomy" id="1423791"/>
    <lineage>
        <taxon>Bacteria</taxon>
        <taxon>Bacillati</taxon>
        <taxon>Bacillota</taxon>
        <taxon>Bacilli</taxon>
        <taxon>Lactobacillales</taxon>
        <taxon>Lactobacillaceae</taxon>
        <taxon>Lactiplantibacillus</taxon>
    </lineage>
</organism>
<dbReference type="AlphaFoldDB" id="A0A837RB67"/>
<dbReference type="InterPro" id="IPR013149">
    <property type="entry name" value="ADH-like_C"/>
</dbReference>
<dbReference type="Pfam" id="PF08240">
    <property type="entry name" value="ADH_N"/>
    <property type="match status" value="1"/>
</dbReference>
<dbReference type="SUPFAM" id="SSF50129">
    <property type="entry name" value="GroES-like"/>
    <property type="match status" value="1"/>
</dbReference>
<evidence type="ECO:0000259" key="2">
    <source>
        <dbReference type="SMART" id="SM00829"/>
    </source>
</evidence>
<dbReference type="GO" id="GO:0016491">
    <property type="term" value="F:oxidoreductase activity"/>
    <property type="evidence" value="ECO:0007669"/>
    <property type="project" value="InterPro"/>
</dbReference>
<dbReference type="SMART" id="SM00829">
    <property type="entry name" value="PKS_ER"/>
    <property type="match status" value="1"/>
</dbReference>
<dbReference type="EMBL" id="AZCU01000011">
    <property type="protein sequence ID" value="KRK24182.1"/>
    <property type="molecule type" value="Genomic_DNA"/>
</dbReference>
<evidence type="ECO:0000313" key="4">
    <source>
        <dbReference type="Proteomes" id="UP000051020"/>
    </source>
</evidence>
<gene>
    <name evidence="3" type="ORF">FD24_GL000553</name>
</gene>
<dbReference type="InterPro" id="IPR020843">
    <property type="entry name" value="ER"/>
</dbReference>
<dbReference type="InterPro" id="IPR036291">
    <property type="entry name" value="NAD(P)-bd_dom_sf"/>
</dbReference>
<dbReference type="Gene3D" id="3.40.50.720">
    <property type="entry name" value="NAD(P)-binding Rossmann-like Domain"/>
    <property type="match status" value="1"/>
</dbReference>
<comment type="caution">
    <text evidence="3">The sequence shown here is derived from an EMBL/GenBank/DDBJ whole genome shotgun (WGS) entry which is preliminary data.</text>
</comment>
<evidence type="ECO:0000256" key="1">
    <source>
        <dbReference type="ARBA" id="ARBA00022857"/>
    </source>
</evidence>
<protein>
    <submittedName>
        <fullName evidence="3">Oxidoreductase</fullName>
    </submittedName>
</protein>
<dbReference type="Proteomes" id="UP000051020">
    <property type="component" value="Unassembled WGS sequence"/>
</dbReference>
<dbReference type="InterPro" id="IPR051603">
    <property type="entry name" value="Zinc-ADH_QOR/CCCR"/>
</dbReference>
<feature type="domain" description="Enoyl reductase (ER)" evidence="2">
    <location>
        <begin position="16"/>
        <end position="325"/>
    </location>
</feature>
<name>A0A837RB67_LACPE</name>
<dbReference type="InterPro" id="IPR013154">
    <property type="entry name" value="ADH-like_N"/>
</dbReference>
<dbReference type="InterPro" id="IPR011032">
    <property type="entry name" value="GroES-like_sf"/>
</dbReference>
<dbReference type="Pfam" id="PF00107">
    <property type="entry name" value="ADH_zinc_N"/>
    <property type="match status" value="1"/>
</dbReference>
<dbReference type="PANTHER" id="PTHR44154">
    <property type="entry name" value="QUINONE OXIDOREDUCTASE"/>
    <property type="match status" value="1"/>
</dbReference>
<accession>A0A837RB67</accession>
<keyword evidence="1" id="KW-0521">NADP</keyword>